<feature type="chain" id="PRO_5047421083" description="Lipoprotein" evidence="2">
    <location>
        <begin position="21"/>
        <end position="175"/>
    </location>
</feature>
<protein>
    <recommendedName>
        <fullName evidence="5">Lipoprotein</fullName>
    </recommendedName>
</protein>
<comment type="caution">
    <text evidence="3">The sequence shown here is derived from an EMBL/GenBank/DDBJ whole genome shotgun (WGS) entry which is preliminary data.</text>
</comment>
<name>A0ABV8TGU9_9ACTN</name>
<evidence type="ECO:0000313" key="3">
    <source>
        <dbReference type="EMBL" id="MFC4329829.1"/>
    </source>
</evidence>
<dbReference type="PROSITE" id="PS51257">
    <property type="entry name" value="PROKAR_LIPOPROTEIN"/>
    <property type="match status" value="1"/>
</dbReference>
<reference evidence="4" key="1">
    <citation type="journal article" date="2019" name="Int. J. Syst. Evol. Microbiol.">
        <title>The Global Catalogue of Microorganisms (GCM) 10K type strain sequencing project: providing services to taxonomists for standard genome sequencing and annotation.</title>
        <authorList>
            <consortium name="The Broad Institute Genomics Platform"/>
            <consortium name="The Broad Institute Genome Sequencing Center for Infectious Disease"/>
            <person name="Wu L."/>
            <person name="Ma J."/>
        </authorList>
    </citation>
    <scope>NUCLEOTIDE SEQUENCE [LARGE SCALE GENOMIC DNA]</scope>
    <source>
        <strain evidence="4">PCU 347</strain>
    </source>
</reference>
<keyword evidence="2" id="KW-0732">Signal</keyword>
<dbReference type="RefSeq" id="WP_381740512.1">
    <property type="nucleotide sequence ID" value="NZ_JBHSDP010000017.1"/>
</dbReference>
<keyword evidence="4" id="KW-1185">Reference proteome</keyword>
<gene>
    <name evidence="3" type="ORF">ACFPC0_18890</name>
</gene>
<evidence type="ECO:0000313" key="4">
    <source>
        <dbReference type="Proteomes" id="UP001595824"/>
    </source>
</evidence>
<evidence type="ECO:0008006" key="5">
    <source>
        <dbReference type="Google" id="ProtNLM"/>
    </source>
</evidence>
<feature type="compositionally biased region" description="Low complexity" evidence="1">
    <location>
        <begin position="133"/>
        <end position="142"/>
    </location>
</feature>
<accession>A0ABV8TGU9</accession>
<dbReference type="Proteomes" id="UP001595824">
    <property type="component" value="Unassembled WGS sequence"/>
</dbReference>
<evidence type="ECO:0000256" key="2">
    <source>
        <dbReference type="SAM" id="SignalP"/>
    </source>
</evidence>
<organism evidence="3 4">
    <name type="scientific">Streptomyces andamanensis</name>
    <dbReference type="NCBI Taxonomy" id="1565035"/>
    <lineage>
        <taxon>Bacteria</taxon>
        <taxon>Bacillati</taxon>
        <taxon>Actinomycetota</taxon>
        <taxon>Actinomycetes</taxon>
        <taxon>Kitasatosporales</taxon>
        <taxon>Streptomycetaceae</taxon>
        <taxon>Streptomyces</taxon>
    </lineage>
</organism>
<proteinExistence type="predicted"/>
<feature type="compositionally biased region" description="Low complexity" evidence="1">
    <location>
        <begin position="103"/>
        <end position="113"/>
    </location>
</feature>
<dbReference type="EMBL" id="JBHSDP010000017">
    <property type="protein sequence ID" value="MFC4329829.1"/>
    <property type="molecule type" value="Genomic_DNA"/>
</dbReference>
<sequence length="175" mass="17401">MHRTTTAATLLITLAVSALTGCVTVQRPPSGVPATASAAGPAPRPEGGTGPRAVQAPAREALERAGSSDGPTAPDARPRAHTPAAAPATPAAAGATARDRHPAPGSAAPGGPDSDPDSGHKTAPRPPHPPAPRHTTPAARHAVPANPGICALGKEYGHWRPGSPEAKICGRTYGR</sequence>
<feature type="signal peptide" evidence="2">
    <location>
        <begin position="1"/>
        <end position="20"/>
    </location>
</feature>
<feature type="compositionally biased region" description="Low complexity" evidence="1">
    <location>
        <begin position="71"/>
        <end position="96"/>
    </location>
</feature>
<feature type="region of interest" description="Disordered" evidence="1">
    <location>
        <begin position="30"/>
        <end position="146"/>
    </location>
</feature>
<evidence type="ECO:0000256" key="1">
    <source>
        <dbReference type="SAM" id="MobiDB-lite"/>
    </source>
</evidence>